<dbReference type="CDD" id="cd02002">
    <property type="entry name" value="TPP_BFDC"/>
    <property type="match status" value="1"/>
</dbReference>
<dbReference type="InterPro" id="IPR045229">
    <property type="entry name" value="TPP_enz"/>
</dbReference>
<feature type="domain" description="Thiamine pyrophosphate enzyme TPP-binding" evidence="5">
    <location>
        <begin position="381"/>
        <end position="518"/>
    </location>
</feature>
<evidence type="ECO:0000259" key="6">
    <source>
        <dbReference type="Pfam" id="PF02776"/>
    </source>
</evidence>
<proteinExistence type="inferred from homology"/>
<evidence type="ECO:0000259" key="5">
    <source>
        <dbReference type="Pfam" id="PF02775"/>
    </source>
</evidence>
<feature type="domain" description="Thiamine pyrophosphate enzyme N-terminal TPP-binding" evidence="6">
    <location>
        <begin position="5"/>
        <end position="107"/>
    </location>
</feature>
<dbReference type="CDD" id="cd07035">
    <property type="entry name" value="TPP_PYR_POX_like"/>
    <property type="match status" value="1"/>
</dbReference>
<evidence type="ECO:0000259" key="4">
    <source>
        <dbReference type="Pfam" id="PF00205"/>
    </source>
</evidence>
<dbReference type="GO" id="GO:0003984">
    <property type="term" value="F:acetolactate synthase activity"/>
    <property type="evidence" value="ECO:0007669"/>
    <property type="project" value="TreeGrafter"/>
</dbReference>
<evidence type="ECO:0000256" key="3">
    <source>
        <dbReference type="RuleBase" id="RU362132"/>
    </source>
</evidence>
<evidence type="ECO:0000313" key="7">
    <source>
        <dbReference type="EMBL" id="SNR94774.1"/>
    </source>
</evidence>
<keyword evidence="8" id="KW-1185">Reference proteome</keyword>
<dbReference type="Proteomes" id="UP000198415">
    <property type="component" value="Unassembled WGS sequence"/>
</dbReference>
<dbReference type="OrthoDB" id="2443624at2"/>
<name>A0A239AIB1_9ACTN</name>
<dbReference type="RefSeq" id="WP_089294880.1">
    <property type="nucleotide sequence ID" value="NZ_BOMU01000121.1"/>
</dbReference>
<dbReference type="InterPro" id="IPR029061">
    <property type="entry name" value="THDP-binding"/>
</dbReference>
<feature type="domain" description="Thiamine pyrophosphate enzyme central" evidence="4">
    <location>
        <begin position="189"/>
        <end position="320"/>
    </location>
</feature>
<dbReference type="NCBIfam" id="NF005485">
    <property type="entry name" value="PRK07092.1"/>
    <property type="match status" value="1"/>
</dbReference>
<evidence type="ECO:0000256" key="2">
    <source>
        <dbReference type="ARBA" id="ARBA00023052"/>
    </source>
</evidence>
<dbReference type="PANTHER" id="PTHR18968">
    <property type="entry name" value="THIAMINE PYROPHOSPHATE ENZYMES"/>
    <property type="match status" value="1"/>
</dbReference>
<dbReference type="EMBL" id="FZNR01000007">
    <property type="protein sequence ID" value="SNR94774.1"/>
    <property type="molecule type" value="Genomic_DNA"/>
</dbReference>
<dbReference type="GO" id="GO:0030976">
    <property type="term" value="F:thiamine pyrophosphate binding"/>
    <property type="evidence" value="ECO:0007669"/>
    <property type="project" value="InterPro"/>
</dbReference>
<evidence type="ECO:0000313" key="8">
    <source>
        <dbReference type="Proteomes" id="UP000198415"/>
    </source>
</evidence>
<evidence type="ECO:0000256" key="1">
    <source>
        <dbReference type="ARBA" id="ARBA00007812"/>
    </source>
</evidence>
<gene>
    <name evidence="7" type="ORF">SAMN06264365_107332</name>
</gene>
<dbReference type="Gene3D" id="3.40.50.1220">
    <property type="entry name" value="TPP-binding domain"/>
    <property type="match status" value="1"/>
</dbReference>
<dbReference type="SUPFAM" id="SSF52467">
    <property type="entry name" value="DHS-like NAD/FAD-binding domain"/>
    <property type="match status" value="1"/>
</dbReference>
<dbReference type="GO" id="GO:0050660">
    <property type="term" value="F:flavin adenine dinucleotide binding"/>
    <property type="evidence" value="ECO:0007669"/>
    <property type="project" value="TreeGrafter"/>
</dbReference>
<dbReference type="InterPro" id="IPR012001">
    <property type="entry name" value="Thiamin_PyroP_enz_TPP-bd_dom"/>
</dbReference>
<reference evidence="7 8" key="1">
    <citation type="submission" date="2017-06" db="EMBL/GenBank/DDBJ databases">
        <authorList>
            <person name="Kim H.J."/>
            <person name="Triplett B.A."/>
        </authorList>
    </citation>
    <scope>NUCLEOTIDE SEQUENCE [LARGE SCALE GENOMIC DNA]</scope>
    <source>
        <strain evidence="7 8">DSM 43151</strain>
    </source>
</reference>
<dbReference type="InterPro" id="IPR029035">
    <property type="entry name" value="DHS-like_NAD/FAD-binding_dom"/>
</dbReference>
<dbReference type="InterPro" id="IPR012000">
    <property type="entry name" value="Thiamin_PyroP_enz_cen_dom"/>
</dbReference>
<protein>
    <submittedName>
        <fullName evidence="7">Benzoylformate decarboxylase</fullName>
    </submittedName>
</protein>
<dbReference type="Pfam" id="PF00205">
    <property type="entry name" value="TPP_enzyme_M"/>
    <property type="match status" value="1"/>
</dbReference>
<accession>A0A239AIB1</accession>
<dbReference type="InterPro" id="IPR011766">
    <property type="entry name" value="TPP_enzyme_TPP-bd"/>
</dbReference>
<dbReference type="Pfam" id="PF02775">
    <property type="entry name" value="TPP_enzyme_C"/>
    <property type="match status" value="1"/>
</dbReference>
<sequence length="533" mass="56200">MDRCTVRDAVFDFLRRCGVDRVFGNPGSTELRMLRDWPADLTYVLGLQESVAVAAAAGYAIGNGRAAVVSLHSAGGVGHALGAVFNAYRDRVPLLIIAGQQTRAMLPTRPFLAADEPAAFPRPYVKWSAQPDRPQDVPAAVAEAYRMAMTPPRGPVFVSVPEDDWDQPAEPVAVRDVRGGYRADPADLREVADALNGARRPVLVIGAGVDEDDAQELAVELAERVSAPVWLTPLSARSGFPEDHRLFRGFLPPVRDQIARRLDGHDVVVALGGSFFKYHVHTPGPFVPAGTRLFHLDCDPLQASWAPVGTSVLTTVRSGLSGLLELVEKHERPVPPPRAAPRPAPARDPIEAALVIDTLRSLLPAGAVVVEEAPSHREVFHARLPITRPGGFLTTGSGALGWGMPLAVGRALAARAERVVCVIGDGSSMYSVQALWTAARYGAGVTFVVLDNGGYTAVRQIGRRLGTPDPVGTELAGIDLVAVAAGLGCPGARVPAAAGLAAALADALTAEGPFLLVVPVVADGAAAYEEEPE</sequence>
<dbReference type="PANTHER" id="PTHR18968:SF133">
    <property type="entry name" value="BENZOYLFORMATE DECARBOXYLASE"/>
    <property type="match status" value="1"/>
</dbReference>
<comment type="similarity">
    <text evidence="1 3">Belongs to the TPP enzyme family.</text>
</comment>
<keyword evidence="2 3" id="KW-0786">Thiamine pyrophosphate</keyword>
<dbReference type="AlphaFoldDB" id="A0A239AIB1"/>
<dbReference type="GO" id="GO:0000287">
    <property type="term" value="F:magnesium ion binding"/>
    <property type="evidence" value="ECO:0007669"/>
    <property type="project" value="InterPro"/>
</dbReference>
<dbReference type="Gene3D" id="3.40.50.970">
    <property type="match status" value="2"/>
</dbReference>
<organism evidence="7 8">
    <name type="scientific">Actinoplanes regularis</name>
    <dbReference type="NCBI Taxonomy" id="52697"/>
    <lineage>
        <taxon>Bacteria</taxon>
        <taxon>Bacillati</taxon>
        <taxon>Actinomycetota</taxon>
        <taxon>Actinomycetes</taxon>
        <taxon>Micromonosporales</taxon>
        <taxon>Micromonosporaceae</taxon>
        <taxon>Actinoplanes</taxon>
    </lineage>
</organism>
<dbReference type="SUPFAM" id="SSF52518">
    <property type="entry name" value="Thiamin diphosphate-binding fold (THDP-binding)"/>
    <property type="match status" value="2"/>
</dbReference>
<dbReference type="Pfam" id="PF02776">
    <property type="entry name" value="TPP_enzyme_N"/>
    <property type="match status" value="1"/>
</dbReference>